<dbReference type="EMBL" id="BLLK01000047">
    <property type="protein sequence ID" value="GFH55292.1"/>
    <property type="molecule type" value="Genomic_DNA"/>
</dbReference>
<sequence>MKSIILLYLALIFIIQAEAFVSVPKTRFSSLASSSLFMTTDPQNDSLSLKQLNKLEGKLKKQLRNTSKKYKMIQDNDHIMCCVSGGKDSATMLYLLCALQKQLRQANVHFKITAVHLNQMQPGYDGQPLLEWLDDLVQQEFLEDYKIITEDTYSIVIDKTPENKVYCSMCSRLRRGILYTVAHDIGANKIALGHHGDDAIQTLLLNFIHAGQMKSMPARYYSNERDIHVIRPLMGSLEEDIAQFAQAMEFPILPCNLCGTQPDAQRAKVRMLIDTLEALNPNAKKNMMNAMADVRPSHLLDVGLREVCGMDGATGEIIDGERATKVKAISSNEPNANGDGDENDVNGDKENQPEFISLSKIESLL</sequence>
<evidence type="ECO:0000313" key="4">
    <source>
        <dbReference type="EMBL" id="GFH55292.1"/>
    </source>
</evidence>
<proteinExistence type="predicted"/>
<comment type="caution">
    <text evidence="4">The sequence shown here is derived from an EMBL/GenBank/DDBJ whole genome shotgun (WGS) entry which is preliminary data.</text>
</comment>
<feature type="signal peptide" evidence="2">
    <location>
        <begin position="1"/>
        <end position="19"/>
    </location>
</feature>
<dbReference type="Pfam" id="PF01171">
    <property type="entry name" value="ATP_bind_3"/>
    <property type="match status" value="1"/>
</dbReference>
<dbReference type="CDD" id="cd24138">
    <property type="entry name" value="TtcA-like"/>
    <property type="match status" value="1"/>
</dbReference>
<evidence type="ECO:0000313" key="5">
    <source>
        <dbReference type="Proteomes" id="UP001054902"/>
    </source>
</evidence>
<dbReference type="NCBIfam" id="NF007972">
    <property type="entry name" value="PRK10696.1"/>
    <property type="match status" value="1"/>
</dbReference>
<dbReference type="PANTHER" id="PTHR43686">
    <property type="entry name" value="SULFURTRANSFERASE-RELATED"/>
    <property type="match status" value="1"/>
</dbReference>
<feature type="chain" id="PRO_5042122972" description="tRNA(Ile)-lysidine/2-thiocytidine synthase N-terminal domain-containing protein" evidence="2">
    <location>
        <begin position="20"/>
        <end position="365"/>
    </location>
</feature>
<name>A0AAD3H977_9STRA</name>
<dbReference type="AlphaFoldDB" id="A0AAD3H977"/>
<accession>A0AAD3H977</accession>
<evidence type="ECO:0000256" key="1">
    <source>
        <dbReference type="SAM" id="MobiDB-lite"/>
    </source>
</evidence>
<dbReference type="Gene3D" id="3.40.50.620">
    <property type="entry name" value="HUPs"/>
    <property type="match status" value="1"/>
</dbReference>
<dbReference type="InterPro" id="IPR011063">
    <property type="entry name" value="TilS/TtcA_N"/>
</dbReference>
<feature type="region of interest" description="Disordered" evidence="1">
    <location>
        <begin position="328"/>
        <end position="365"/>
    </location>
</feature>
<dbReference type="PANTHER" id="PTHR43686:SF1">
    <property type="entry name" value="AMINOTRAN_5 DOMAIN-CONTAINING PROTEIN"/>
    <property type="match status" value="1"/>
</dbReference>
<evidence type="ECO:0000259" key="3">
    <source>
        <dbReference type="Pfam" id="PF01171"/>
    </source>
</evidence>
<organism evidence="4 5">
    <name type="scientific">Chaetoceros tenuissimus</name>
    <dbReference type="NCBI Taxonomy" id="426638"/>
    <lineage>
        <taxon>Eukaryota</taxon>
        <taxon>Sar</taxon>
        <taxon>Stramenopiles</taxon>
        <taxon>Ochrophyta</taxon>
        <taxon>Bacillariophyta</taxon>
        <taxon>Coscinodiscophyceae</taxon>
        <taxon>Chaetocerotophycidae</taxon>
        <taxon>Chaetocerotales</taxon>
        <taxon>Chaetocerotaceae</taxon>
        <taxon>Chaetoceros</taxon>
    </lineage>
</organism>
<dbReference type="SUPFAM" id="SSF52402">
    <property type="entry name" value="Adenine nucleotide alpha hydrolases-like"/>
    <property type="match status" value="1"/>
</dbReference>
<feature type="domain" description="tRNA(Ile)-lysidine/2-thiocytidine synthase N-terminal" evidence="3">
    <location>
        <begin position="79"/>
        <end position="248"/>
    </location>
</feature>
<reference evidence="4 5" key="1">
    <citation type="journal article" date="2021" name="Sci. Rep.">
        <title>The genome of the diatom Chaetoceros tenuissimus carries an ancient integrated fragment of an extant virus.</title>
        <authorList>
            <person name="Hongo Y."/>
            <person name="Kimura K."/>
            <person name="Takaki Y."/>
            <person name="Yoshida Y."/>
            <person name="Baba S."/>
            <person name="Kobayashi G."/>
            <person name="Nagasaki K."/>
            <person name="Hano T."/>
            <person name="Tomaru Y."/>
        </authorList>
    </citation>
    <scope>NUCLEOTIDE SEQUENCE [LARGE SCALE GENOMIC DNA]</scope>
    <source>
        <strain evidence="4 5">NIES-3715</strain>
    </source>
</reference>
<gene>
    <name evidence="4" type="ORF">CTEN210_11768</name>
</gene>
<keyword evidence="5" id="KW-1185">Reference proteome</keyword>
<dbReference type="Proteomes" id="UP001054902">
    <property type="component" value="Unassembled WGS sequence"/>
</dbReference>
<evidence type="ECO:0000256" key="2">
    <source>
        <dbReference type="SAM" id="SignalP"/>
    </source>
</evidence>
<dbReference type="InterPro" id="IPR014729">
    <property type="entry name" value="Rossmann-like_a/b/a_fold"/>
</dbReference>
<keyword evidence="2" id="KW-0732">Signal</keyword>
<protein>
    <recommendedName>
        <fullName evidence="3">tRNA(Ile)-lysidine/2-thiocytidine synthase N-terminal domain-containing protein</fullName>
    </recommendedName>
</protein>